<reference evidence="1 2" key="1">
    <citation type="submission" date="2020-04" db="EMBL/GenBank/DDBJ databases">
        <title>Genome-Wide Identification of 5-Methylcytosine Sites in Bacterial Genomes By High-Throughput Sequencing of MspJI Restriction Fragments.</title>
        <authorList>
            <person name="Wu V."/>
        </authorList>
    </citation>
    <scope>NUCLEOTIDE SEQUENCE [LARGE SCALE GENOMIC DNA]</scope>
    <source>
        <strain evidence="1 2">CCAP 1403/13f</strain>
    </source>
</reference>
<evidence type="ECO:0000313" key="1">
    <source>
        <dbReference type="EMBL" id="QJB43143.1"/>
    </source>
</evidence>
<accession>A0A6H2BVE7</accession>
<dbReference type="EMBL" id="CP051206">
    <property type="protein sequence ID" value="QJB43143.1"/>
    <property type="molecule type" value="Genomic_DNA"/>
</dbReference>
<dbReference type="Gene3D" id="3.90.1570.30">
    <property type="match status" value="1"/>
</dbReference>
<dbReference type="KEGG" id="dfs:HGD76_01715"/>
<organism evidence="1 2">
    <name type="scientific">Dolichospermum flos-aquae CCAP 1403/13F</name>
    <dbReference type="NCBI Taxonomy" id="315271"/>
    <lineage>
        <taxon>Bacteria</taxon>
        <taxon>Bacillati</taxon>
        <taxon>Cyanobacteriota</taxon>
        <taxon>Cyanophyceae</taxon>
        <taxon>Nostocales</taxon>
        <taxon>Aphanizomenonaceae</taxon>
        <taxon>Dolichospermum</taxon>
    </lineage>
</organism>
<gene>
    <name evidence="1" type="ORF">HGD76_01715</name>
</gene>
<dbReference type="Proteomes" id="UP000502433">
    <property type="component" value="Chromosome"/>
</dbReference>
<protein>
    <submittedName>
        <fullName evidence="1">Uncharacterized protein</fullName>
    </submittedName>
</protein>
<reference evidence="1 2" key="2">
    <citation type="submission" date="2020-04" db="EMBL/GenBank/DDBJ databases">
        <authorList>
            <person name="Fomenkov A."/>
            <person name="Anton B.P."/>
            <person name="Roberts R.J."/>
        </authorList>
    </citation>
    <scope>NUCLEOTIDE SEQUENCE [LARGE SCALE GENOMIC DNA]</scope>
    <source>
        <strain evidence="1 2">CCAP 1403/13f</strain>
    </source>
</reference>
<evidence type="ECO:0000313" key="2">
    <source>
        <dbReference type="Proteomes" id="UP000502433"/>
    </source>
</evidence>
<proteinExistence type="predicted"/>
<name>A0A6H2BVE7_DOLFA</name>
<dbReference type="AlphaFoldDB" id="A0A6H2BVE7"/>
<sequence>MSDLRKFIFFNVANFLEDICTKYILPALVRSGWDITKQVREQVYFTDGWIYVQGNQTRRGKAKKADYILLD</sequence>